<keyword evidence="9" id="KW-0830">Ubiquinone</keyword>
<evidence type="ECO:0000256" key="3">
    <source>
        <dbReference type="ARBA" id="ARBA00022692"/>
    </source>
</evidence>
<keyword evidence="5 7" id="KW-0472">Membrane</keyword>
<comment type="subcellular location">
    <subcellularLocation>
        <location evidence="1">Endomembrane system</location>
        <topology evidence="1">Multi-pass membrane protein</topology>
    </subcellularLocation>
    <subcellularLocation>
        <location evidence="6">Membrane</location>
        <topology evidence="6">Multi-pass membrane protein</topology>
    </subcellularLocation>
</comment>
<feature type="transmembrane region" description="Helical" evidence="7">
    <location>
        <begin position="203"/>
        <end position="219"/>
    </location>
</feature>
<feature type="transmembrane region" description="Helical" evidence="7">
    <location>
        <begin position="72"/>
        <end position="95"/>
    </location>
</feature>
<dbReference type="InterPro" id="IPR003918">
    <property type="entry name" value="NADH_UbQ_OxRdtase"/>
</dbReference>
<feature type="transmembrane region" description="Helical" evidence="7">
    <location>
        <begin position="407"/>
        <end position="426"/>
    </location>
</feature>
<dbReference type="GO" id="GO:0016020">
    <property type="term" value="C:membrane"/>
    <property type="evidence" value="ECO:0007669"/>
    <property type="project" value="UniProtKB-SubCell"/>
</dbReference>
<dbReference type="PANTHER" id="PTHR43507">
    <property type="entry name" value="NADH-UBIQUINONE OXIDOREDUCTASE CHAIN 4"/>
    <property type="match status" value="1"/>
</dbReference>
<dbReference type="PRINTS" id="PR01437">
    <property type="entry name" value="NUOXDRDTASE4"/>
</dbReference>
<evidence type="ECO:0000256" key="1">
    <source>
        <dbReference type="ARBA" id="ARBA00004127"/>
    </source>
</evidence>
<protein>
    <submittedName>
        <fullName evidence="9">NADH-ubiquinone oxidoreductase chain M (EC)</fullName>
        <ecNumber evidence="9">1.6.5.3</ecNumber>
    </submittedName>
</protein>
<dbReference type="NCBIfam" id="TIGR01972">
    <property type="entry name" value="NDH_I_M"/>
    <property type="match status" value="1"/>
</dbReference>
<evidence type="ECO:0000259" key="8">
    <source>
        <dbReference type="Pfam" id="PF00361"/>
    </source>
</evidence>
<accession>A0A6S6S0N9</accession>
<keyword evidence="3 6" id="KW-0812">Transmembrane</keyword>
<comment type="similarity">
    <text evidence="2">Belongs to the complex I subunit 4 family.</text>
</comment>
<proteinExistence type="inferred from homology"/>
<dbReference type="AlphaFoldDB" id="A0A6S6S0N9"/>
<dbReference type="GO" id="GO:0042773">
    <property type="term" value="P:ATP synthesis coupled electron transport"/>
    <property type="evidence" value="ECO:0007669"/>
    <property type="project" value="InterPro"/>
</dbReference>
<feature type="transmembrane region" description="Helical" evidence="7">
    <location>
        <begin position="240"/>
        <end position="258"/>
    </location>
</feature>
<name>A0A6S6S0N9_9BACT</name>
<dbReference type="NCBIfam" id="NF004505">
    <property type="entry name" value="PRK05846.2-5"/>
    <property type="match status" value="1"/>
</dbReference>
<evidence type="ECO:0000256" key="4">
    <source>
        <dbReference type="ARBA" id="ARBA00022989"/>
    </source>
</evidence>
<feature type="transmembrane region" description="Helical" evidence="7">
    <location>
        <begin position="300"/>
        <end position="318"/>
    </location>
</feature>
<dbReference type="EC" id="1.6.5.3" evidence="9"/>
<organism evidence="9">
    <name type="scientific">uncultured Campylobacterales bacterium</name>
    <dbReference type="NCBI Taxonomy" id="352960"/>
    <lineage>
        <taxon>Bacteria</taxon>
        <taxon>Pseudomonadati</taxon>
        <taxon>Campylobacterota</taxon>
        <taxon>Epsilonproteobacteria</taxon>
        <taxon>Campylobacterales</taxon>
        <taxon>environmental samples</taxon>
    </lineage>
</organism>
<evidence type="ECO:0000313" key="9">
    <source>
        <dbReference type="EMBL" id="CAA6801263.1"/>
    </source>
</evidence>
<dbReference type="Pfam" id="PF00361">
    <property type="entry name" value="Proton_antipo_M"/>
    <property type="match status" value="1"/>
</dbReference>
<dbReference type="InterPro" id="IPR001750">
    <property type="entry name" value="ND/Mrp_TM"/>
</dbReference>
<gene>
    <name evidence="9" type="ORF">HELGO_WM11042</name>
</gene>
<feature type="transmembrane region" description="Helical" evidence="7">
    <location>
        <begin position="6"/>
        <end position="22"/>
    </location>
</feature>
<feature type="domain" description="NADH:quinone oxidoreductase/Mrp antiporter transmembrane" evidence="8">
    <location>
        <begin position="124"/>
        <end position="415"/>
    </location>
</feature>
<dbReference type="GO" id="GO:0008137">
    <property type="term" value="F:NADH dehydrogenase (ubiquinone) activity"/>
    <property type="evidence" value="ECO:0007669"/>
    <property type="project" value="InterPro"/>
</dbReference>
<keyword evidence="9" id="KW-0560">Oxidoreductase</keyword>
<reference evidence="9" key="1">
    <citation type="submission" date="2020-01" db="EMBL/GenBank/DDBJ databases">
        <authorList>
            <person name="Meier V. D."/>
            <person name="Meier V D."/>
        </authorList>
    </citation>
    <scope>NUCLEOTIDE SEQUENCE</scope>
    <source>
        <strain evidence="9">HLG_WM_MAG_12</strain>
    </source>
</reference>
<feature type="transmembrane region" description="Helical" evidence="7">
    <location>
        <begin position="447"/>
        <end position="465"/>
    </location>
</feature>
<keyword evidence="4 7" id="KW-1133">Transmembrane helix</keyword>
<dbReference type="EMBL" id="CACVAW010000005">
    <property type="protein sequence ID" value="CAA6801263.1"/>
    <property type="molecule type" value="Genomic_DNA"/>
</dbReference>
<dbReference type="InterPro" id="IPR010227">
    <property type="entry name" value="NADH_Q_OxRdtase_chainM/4"/>
</dbReference>
<feature type="transmembrane region" description="Helical" evidence="7">
    <location>
        <begin position="160"/>
        <end position="183"/>
    </location>
</feature>
<sequence>MEHLLSIIILFPAIGALLGLLVDTKSIKTYGITISVIEFCLTLFLWVSFDSKAIGFQFQEIYSLIPSYGVNFHLGVDGISIFLIVLSSFMAMLSMIGLQEKRDIKHLIITILMLEMTMTGVFAALDTILFYIFWEFSLVPVLYVIGGWGGKNRIYASVKFFIFTFSGSIIMLIGILFLSHYYYTQTGTWSFSITDWFNVSLPYNIQLWLFGAFFLGFAIKIPMVPFHTWLPSAHTEAPTIGSVILASILLKMGSYGFIRFSLPLFPDATVYFVYPIAILAIIMIVYTSFVAFAQKNIKQMIAYSSIAHMGVITLGTFALNSEGITGSIFLMLGHGIVSGGLFLLVGMLYNRVHSKEIDAFSGLSTIMPMYAFMFAIMIIASVAFPMTINFVGEFLIFLGFFQVSPTLTIIAASAIVMGAIYSLYLFRKVFFGKLKDEHKILKDLNKNELFTMVPIVVMTLALGIYPKPITDTIDTSVKHTLSIMKERAVLEETKRLINE</sequence>
<evidence type="ECO:0000256" key="6">
    <source>
        <dbReference type="RuleBase" id="RU000320"/>
    </source>
</evidence>
<feature type="transmembrane region" description="Helical" evidence="7">
    <location>
        <begin position="131"/>
        <end position="148"/>
    </location>
</feature>
<feature type="transmembrane region" description="Helical" evidence="7">
    <location>
        <begin position="370"/>
        <end position="401"/>
    </location>
</feature>
<evidence type="ECO:0000256" key="2">
    <source>
        <dbReference type="ARBA" id="ARBA00009025"/>
    </source>
</evidence>
<feature type="transmembrane region" description="Helical" evidence="7">
    <location>
        <begin position="270"/>
        <end position="293"/>
    </location>
</feature>
<evidence type="ECO:0000256" key="5">
    <source>
        <dbReference type="ARBA" id="ARBA00023136"/>
    </source>
</evidence>
<dbReference type="GO" id="GO:0012505">
    <property type="term" value="C:endomembrane system"/>
    <property type="evidence" value="ECO:0007669"/>
    <property type="project" value="UniProtKB-SubCell"/>
</dbReference>
<dbReference type="GO" id="GO:0003954">
    <property type="term" value="F:NADH dehydrogenase activity"/>
    <property type="evidence" value="ECO:0007669"/>
    <property type="project" value="TreeGrafter"/>
</dbReference>
<feature type="transmembrane region" description="Helical" evidence="7">
    <location>
        <begin position="324"/>
        <end position="349"/>
    </location>
</feature>
<dbReference type="PANTHER" id="PTHR43507:SF1">
    <property type="entry name" value="NADH-UBIQUINONE OXIDOREDUCTASE CHAIN 4"/>
    <property type="match status" value="1"/>
</dbReference>
<dbReference type="GO" id="GO:0015990">
    <property type="term" value="P:electron transport coupled proton transport"/>
    <property type="evidence" value="ECO:0007669"/>
    <property type="project" value="TreeGrafter"/>
</dbReference>
<dbReference type="GO" id="GO:0048039">
    <property type="term" value="F:ubiquinone binding"/>
    <property type="evidence" value="ECO:0007669"/>
    <property type="project" value="TreeGrafter"/>
</dbReference>
<evidence type="ECO:0000256" key="7">
    <source>
        <dbReference type="SAM" id="Phobius"/>
    </source>
</evidence>
<feature type="transmembrane region" description="Helical" evidence="7">
    <location>
        <begin position="107"/>
        <end position="125"/>
    </location>
</feature>
<feature type="transmembrane region" description="Helical" evidence="7">
    <location>
        <begin position="29"/>
        <end position="49"/>
    </location>
</feature>